<dbReference type="EMBL" id="CP137315">
    <property type="protein sequence ID" value="WQF90318.1"/>
    <property type="molecule type" value="Genomic_DNA"/>
</dbReference>
<protein>
    <submittedName>
        <fullName evidence="1">Uncharacterized protein</fullName>
    </submittedName>
</protein>
<evidence type="ECO:0000313" key="2">
    <source>
        <dbReference type="Proteomes" id="UP001322277"/>
    </source>
</evidence>
<proteinExistence type="predicted"/>
<dbReference type="Proteomes" id="UP001322277">
    <property type="component" value="Chromosome 11"/>
</dbReference>
<organism evidence="1 2">
    <name type="scientific">Colletotrichum destructivum</name>
    <dbReference type="NCBI Taxonomy" id="34406"/>
    <lineage>
        <taxon>Eukaryota</taxon>
        <taxon>Fungi</taxon>
        <taxon>Dikarya</taxon>
        <taxon>Ascomycota</taxon>
        <taxon>Pezizomycotina</taxon>
        <taxon>Sordariomycetes</taxon>
        <taxon>Hypocreomycetidae</taxon>
        <taxon>Glomerellales</taxon>
        <taxon>Glomerellaceae</taxon>
        <taxon>Colletotrichum</taxon>
        <taxon>Colletotrichum destructivum species complex</taxon>
    </lineage>
</organism>
<dbReference type="KEGG" id="cdet:87951832"/>
<sequence length="63" mass="7098">MLICRRTIVFGLNKLADAFSDTLQDMTKFVGVDLNKFPVLKLITNNGNLPLVLDTDKDFRNAL</sequence>
<gene>
    <name evidence="1" type="ORF">CDEST_15332</name>
</gene>
<reference evidence="2" key="1">
    <citation type="journal article" date="2023" name="bioRxiv">
        <title>Complete genome of the Medicago anthracnose fungus, Colletotrichum destructivum, reveals a mini-chromosome-like region within a core chromosome.</title>
        <authorList>
            <person name="Lapalu N."/>
            <person name="Simon A."/>
            <person name="Lu A."/>
            <person name="Plaumann P.-L."/>
            <person name="Amselem J."/>
            <person name="Pigne S."/>
            <person name="Auger A."/>
            <person name="Koch C."/>
            <person name="Dallery J.-F."/>
            <person name="O'Connell R.J."/>
        </authorList>
    </citation>
    <scope>NUCLEOTIDE SEQUENCE [LARGE SCALE GENOMIC DNA]</scope>
    <source>
        <strain evidence="2">CBS 520.97</strain>
    </source>
</reference>
<dbReference type="RefSeq" id="XP_062787539.1">
    <property type="nucleotide sequence ID" value="XM_062931488.1"/>
</dbReference>
<name>A0AAX4J4M2_9PEZI</name>
<dbReference type="AlphaFoldDB" id="A0AAX4J4M2"/>
<evidence type="ECO:0000313" key="1">
    <source>
        <dbReference type="EMBL" id="WQF90318.1"/>
    </source>
</evidence>
<keyword evidence="2" id="KW-1185">Reference proteome</keyword>
<accession>A0AAX4J4M2</accession>
<dbReference type="GeneID" id="87951832"/>